<dbReference type="PANTHER" id="PTHR33577">
    <property type="entry name" value="STERIGMATOCYSTIN BIOSYNTHESIS PEROXIDASE STCC-RELATED"/>
    <property type="match status" value="1"/>
</dbReference>
<feature type="domain" description="Heme haloperoxidase family profile" evidence="9">
    <location>
        <begin position="88"/>
        <end position="297"/>
    </location>
</feature>
<gene>
    <name evidence="10" type="ORF">COCMIDRAFT_41289</name>
</gene>
<dbReference type="InterPro" id="IPR000028">
    <property type="entry name" value="Chloroperoxidase"/>
</dbReference>
<dbReference type="AlphaFoldDB" id="W6Z9J6"/>
<feature type="chain" id="PRO_5004889626" description="Heme haloperoxidase family profile domain-containing protein" evidence="8">
    <location>
        <begin position="18"/>
        <end position="366"/>
    </location>
</feature>
<evidence type="ECO:0000256" key="4">
    <source>
        <dbReference type="ARBA" id="ARBA00022723"/>
    </source>
</evidence>
<keyword evidence="4" id="KW-0479">Metal-binding</keyword>
<proteinExistence type="inferred from homology"/>
<organism evidence="10 11">
    <name type="scientific">Bipolaris oryzae ATCC 44560</name>
    <dbReference type="NCBI Taxonomy" id="930090"/>
    <lineage>
        <taxon>Eukaryota</taxon>
        <taxon>Fungi</taxon>
        <taxon>Dikarya</taxon>
        <taxon>Ascomycota</taxon>
        <taxon>Pezizomycotina</taxon>
        <taxon>Dothideomycetes</taxon>
        <taxon>Pleosporomycetidae</taxon>
        <taxon>Pleosporales</taxon>
        <taxon>Pleosporineae</taxon>
        <taxon>Pleosporaceae</taxon>
        <taxon>Bipolaris</taxon>
    </lineage>
</organism>
<evidence type="ECO:0000256" key="3">
    <source>
        <dbReference type="ARBA" id="ARBA00022617"/>
    </source>
</evidence>
<keyword evidence="2" id="KW-0575">Peroxidase</keyword>
<evidence type="ECO:0000256" key="7">
    <source>
        <dbReference type="ARBA" id="ARBA00025795"/>
    </source>
</evidence>
<dbReference type="SUPFAM" id="SSF47571">
    <property type="entry name" value="Cloroperoxidase"/>
    <property type="match status" value="1"/>
</dbReference>
<keyword evidence="5" id="KW-0560">Oxidoreductase</keyword>
<evidence type="ECO:0000256" key="5">
    <source>
        <dbReference type="ARBA" id="ARBA00023002"/>
    </source>
</evidence>
<evidence type="ECO:0000256" key="6">
    <source>
        <dbReference type="ARBA" id="ARBA00023004"/>
    </source>
</evidence>
<feature type="signal peptide" evidence="8">
    <location>
        <begin position="1"/>
        <end position="17"/>
    </location>
</feature>
<name>W6Z9J6_COCMI</name>
<comment type="cofactor">
    <cofactor evidence="1">
        <name>heme b</name>
        <dbReference type="ChEBI" id="CHEBI:60344"/>
    </cofactor>
</comment>
<evidence type="ECO:0000313" key="10">
    <source>
        <dbReference type="EMBL" id="EUC40366.1"/>
    </source>
</evidence>
<dbReference type="Pfam" id="PF01328">
    <property type="entry name" value="Peroxidase_2"/>
    <property type="match status" value="1"/>
</dbReference>
<dbReference type="Proteomes" id="UP000054032">
    <property type="component" value="Unassembled WGS sequence"/>
</dbReference>
<evidence type="ECO:0000256" key="2">
    <source>
        <dbReference type="ARBA" id="ARBA00022559"/>
    </source>
</evidence>
<keyword evidence="11" id="KW-1185">Reference proteome</keyword>
<dbReference type="PANTHER" id="PTHR33577:SF1">
    <property type="entry name" value="HEME HALOPEROXIDASE FAMILY PROFILE DOMAIN-CONTAINING PROTEIN"/>
    <property type="match status" value="1"/>
</dbReference>
<dbReference type="GeneID" id="19124034"/>
<sequence length="366" mass="39475">MRFAPTVALALPAIAAAYPGKMGPTSRAEMEQQLLAQMESEDLAKRAAEPQLLKPVGNLLGSLGDLVDGLLTSVGQAVVKKSNRHPEPGFEFKAPGPNDSHGPYPGLNLLANYGYLPRDGYVNFGQVLGTTARGFNIRVDLATVLATFAVWGGGDLDGISFYLGSGKDGIADVSPNREDCYNSCGENHYISSRLVKRMVGFATKDPKKELSMNENWYRRDTPYGVVQTIADGFLAVYPRSIIVPGAAQVGTPNLSVQTVLYDMYQDLNSIAPLALGDTGENVAKRVSWALLVLDLLLSKTALGCPDRVISLNFLFPGSQKEGGPVNLPRVLSDRWIGNNVYGKVYFVSNKVRVEAMCPSAPTCGEW</sequence>
<dbReference type="RefSeq" id="XP_007693114.1">
    <property type="nucleotide sequence ID" value="XM_007694924.1"/>
</dbReference>
<dbReference type="InterPro" id="IPR036851">
    <property type="entry name" value="Chloroperoxidase-like_sf"/>
</dbReference>
<evidence type="ECO:0000313" key="11">
    <source>
        <dbReference type="Proteomes" id="UP000054032"/>
    </source>
</evidence>
<keyword evidence="6" id="KW-0408">Iron</keyword>
<dbReference type="EMBL" id="KI964171">
    <property type="protein sequence ID" value="EUC40366.1"/>
    <property type="molecule type" value="Genomic_DNA"/>
</dbReference>
<dbReference type="PROSITE" id="PS51405">
    <property type="entry name" value="HEME_HALOPEROXIDASE"/>
    <property type="match status" value="1"/>
</dbReference>
<evidence type="ECO:0000259" key="9">
    <source>
        <dbReference type="PROSITE" id="PS51405"/>
    </source>
</evidence>
<dbReference type="KEGG" id="bor:COCMIDRAFT_41289"/>
<accession>W6Z9J6</accession>
<evidence type="ECO:0000256" key="8">
    <source>
        <dbReference type="SAM" id="SignalP"/>
    </source>
</evidence>
<dbReference type="eggNOG" id="ENOG502S6CG">
    <property type="taxonomic scope" value="Eukaryota"/>
</dbReference>
<dbReference type="GO" id="GO:0004601">
    <property type="term" value="F:peroxidase activity"/>
    <property type="evidence" value="ECO:0007669"/>
    <property type="project" value="UniProtKB-KW"/>
</dbReference>
<keyword evidence="3" id="KW-0349">Heme</keyword>
<evidence type="ECO:0000256" key="1">
    <source>
        <dbReference type="ARBA" id="ARBA00001970"/>
    </source>
</evidence>
<dbReference type="Gene3D" id="1.10.489.10">
    <property type="entry name" value="Chloroperoxidase-like"/>
    <property type="match status" value="1"/>
</dbReference>
<protein>
    <recommendedName>
        <fullName evidence="9">Heme haloperoxidase family profile domain-containing protein</fullName>
    </recommendedName>
</protein>
<reference evidence="10 11" key="1">
    <citation type="journal article" date="2013" name="PLoS Genet.">
        <title>Comparative genome structure, secondary metabolite, and effector coding capacity across Cochliobolus pathogens.</title>
        <authorList>
            <person name="Condon B.J."/>
            <person name="Leng Y."/>
            <person name="Wu D."/>
            <person name="Bushley K.E."/>
            <person name="Ohm R.A."/>
            <person name="Otillar R."/>
            <person name="Martin J."/>
            <person name="Schackwitz W."/>
            <person name="Grimwood J."/>
            <person name="MohdZainudin N."/>
            <person name="Xue C."/>
            <person name="Wang R."/>
            <person name="Manning V.A."/>
            <person name="Dhillon B."/>
            <person name="Tu Z.J."/>
            <person name="Steffenson B.J."/>
            <person name="Salamov A."/>
            <person name="Sun H."/>
            <person name="Lowry S."/>
            <person name="LaButti K."/>
            <person name="Han J."/>
            <person name="Copeland A."/>
            <person name="Lindquist E."/>
            <person name="Barry K."/>
            <person name="Schmutz J."/>
            <person name="Baker S.E."/>
            <person name="Ciuffetti L.M."/>
            <person name="Grigoriev I.V."/>
            <person name="Zhong S."/>
            <person name="Turgeon B.G."/>
        </authorList>
    </citation>
    <scope>NUCLEOTIDE SEQUENCE [LARGE SCALE GENOMIC DNA]</scope>
    <source>
        <strain evidence="10 11">ATCC 44560</strain>
    </source>
</reference>
<dbReference type="OrthoDB" id="407298at2759"/>
<keyword evidence="8" id="KW-0732">Signal</keyword>
<dbReference type="GO" id="GO:0046872">
    <property type="term" value="F:metal ion binding"/>
    <property type="evidence" value="ECO:0007669"/>
    <property type="project" value="UniProtKB-KW"/>
</dbReference>
<comment type="similarity">
    <text evidence="7">Belongs to the chloroperoxidase family.</text>
</comment>
<dbReference type="HOGENOM" id="CLU_029871_4_1_1"/>